<accession>A0A6C0EB30</accession>
<name>A0A6C0EB30_9ZZZZ</name>
<evidence type="ECO:0000313" key="2">
    <source>
        <dbReference type="EMBL" id="QHT26068.1"/>
    </source>
</evidence>
<dbReference type="EMBL" id="MN739778">
    <property type="protein sequence ID" value="QHT26068.1"/>
    <property type="molecule type" value="Genomic_DNA"/>
</dbReference>
<evidence type="ECO:0000256" key="1">
    <source>
        <dbReference type="SAM" id="Coils"/>
    </source>
</evidence>
<proteinExistence type="predicted"/>
<keyword evidence="1" id="KW-0175">Coiled coil</keyword>
<protein>
    <submittedName>
        <fullName evidence="2">Uncharacterized protein</fullName>
    </submittedName>
</protein>
<sequence>MLHKDILVDEFAKTHHFQMIVYSFDNHCIRIPILIEKFGSDGPCFEVAMVGSHYELIISQNERASDKTLWELQTGTRESVNIANHHGCMSGDKCMSLRRPEPPRTMFAVPCTPPNDGASESKSDMCEPMPMLAFDFDKSHVSDMFSDWTEPPKTVTLNDDEVQRIALRLSELDAKVKEISNNIRVSEETLTTAQLMLHEELIKRPSIKEEDKQYESVIAESKLNDIIERSSRTIDDLCREKEMCDSELAELTKLAKLVQTD</sequence>
<feature type="coiled-coil region" evidence="1">
    <location>
        <begin position="162"/>
        <end position="189"/>
    </location>
</feature>
<reference evidence="2" key="1">
    <citation type="journal article" date="2020" name="Nature">
        <title>Giant virus diversity and host interactions through global metagenomics.</title>
        <authorList>
            <person name="Schulz F."/>
            <person name="Roux S."/>
            <person name="Paez-Espino D."/>
            <person name="Jungbluth S."/>
            <person name="Walsh D.A."/>
            <person name="Denef V.J."/>
            <person name="McMahon K.D."/>
            <person name="Konstantinidis K.T."/>
            <person name="Eloe-Fadrosh E.A."/>
            <person name="Kyrpides N.C."/>
            <person name="Woyke T."/>
        </authorList>
    </citation>
    <scope>NUCLEOTIDE SEQUENCE</scope>
    <source>
        <strain evidence="2">GVMAG-M-3300023179-27</strain>
    </source>
</reference>
<dbReference type="AlphaFoldDB" id="A0A6C0EB30"/>
<organism evidence="2">
    <name type="scientific">viral metagenome</name>
    <dbReference type="NCBI Taxonomy" id="1070528"/>
    <lineage>
        <taxon>unclassified sequences</taxon>
        <taxon>metagenomes</taxon>
        <taxon>organismal metagenomes</taxon>
    </lineage>
</organism>